<dbReference type="Pfam" id="PF07995">
    <property type="entry name" value="GSDH"/>
    <property type="match status" value="1"/>
</dbReference>
<dbReference type="EMBL" id="BAAAEW010000033">
    <property type="protein sequence ID" value="GAA0761690.1"/>
    <property type="molecule type" value="Genomic_DNA"/>
</dbReference>
<dbReference type="Proteomes" id="UP001500279">
    <property type="component" value="Unassembled WGS sequence"/>
</dbReference>
<dbReference type="SUPFAM" id="SSF50952">
    <property type="entry name" value="Soluble quinoprotein glucose dehydrogenase"/>
    <property type="match status" value="1"/>
</dbReference>
<feature type="domain" description="Glucose/Sorbosone dehydrogenase" evidence="2">
    <location>
        <begin position="230"/>
        <end position="345"/>
    </location>
</feature>
<protein>
    <recommendedName>
        <fullName evidence="2">Glucose/Sorbosone dehydrogenase domain-containing protein</fullName>
    </recommendedName>
</protein>
<gene>
    <name evidence="3" type="ORF">GCM10009107_45330</name>
</gene>
<sequence length="422" mass="44907">MNQRLSWRSGARLAALAVACCASLVSAKKPAEANAGYAVSGSCAGHPAVTSLKMAPGFCVGLVASDLGAPRGVLPLPDGRVLVTDRGPWDGQRGRLLALSFGEQGEVQLKVLLSKLDRPHGLQLDAAGRVLIGESGRIGVVDLRPDGAVLKPLIEHLPTAGRHPLKAFIVAPDGALIVNLGAPTDHCESSDPAPASAPAGFLPCPVAEGDQAQAALWRYERVKGEPERWEGKVLARGLRNSMGLAYSPLDGALWQAENSRDSLPGPVHDSATRPFDELNRVAQGRHYGWPYCTEADLRDPAFGSFDCRQYTAPERLLPPHSAPLGMLFYDASQAPAAWRKSLLITLHGYRPTGHRIIGYPLSPKGQPAAKPITLVEGWDAATGLHPMGAPTDIKADSKGRLWVTEDRNGTLLVIAPVVQDPR</sequence>
<dbReference type="Gene3D" id="2.120.10.30">
    <property type="entry name" value="TolB, C-terminal domain"/>
    <property type="match status" value="1"/>
</dbReference>
<dbReference type="InterPro" id="IPR011041">
    <property type="entry name" value="Quinoprot_gluc/sorb_DH_b-prop"/>
</dbReference>
<feature type="signal peptide" evidence="1">
    <location>
        <begin position="1"/>
        <end position="27"/>
    </location>
</feature>
<accession>A0ABP3VPB3</accession>
<keyword evidence="4" id="KW-1185">Reference proteome</keyword>
<comment type="caution">
    <text evidence="3">The sequence shown here is derived from an EMBL/GenBank/DDBJ whole genome shotgun (WGS) entry which is preliminary data.</text>
</comment>
<evidence type="ECO:0000313" key="4">
    <source>
        <dbReference type="Proteomes" id="UP001500279"/>
    </source>
</evidence>
<proteinExistence type="predicted"/>
<dbReference type="PANTHER" id="PTHR19328:SF53">
    <property type="entry name" value="MEMBRANE PROTEIN"/>
    <property type="match status" value="1"/>
</dbReference>
<keyword evidence="1" id="KW-0732">Signal</keyword>
<dbReference type="PANTHER" id="PTHR19328">
    <property type="entry name" value="HEDGEHOG-INTERACTING PROTEIN"/>
    <property type="match status" value="1"/>
</dbReference>
<dbReference type="InterPro" id="IPR012938">
    <property type="entry name" value="Glc/Sorbosone_DH"/>
</dbReference>
<feature type="chain" id="PRO_5047282545" description="Glucose/Sorbosone dehydrogenase domain-containing protein" evidence="1">
    <location>
        <begin position="28"/>
        <end position="422"/>
    </location>
</feature>
<evidence type="ECO:0000256" key="1">
    <source>
        <dbReference type="SAM" id="SignalP"/>
    </source>
</evidence>
<dbReference type="InterPro" id="IPR011042">
    <property type="entry name" value="6-blade_b-propeller_TolB-like"/>
</dbReference>
<organism evidence="3 4">
    <name type="scientific">Ideonella azotifigens</name>
    <dbReference type="NCBI Taxonomy" id="513160"/>
    <lineage>
        <taxon>Bacteria</taxon>
        <taxon>Pseudomonadati</taxon>
        <taxon>Pseudomonadota</taxon>
        <taxon>Betaproteobacteria</taxon>
        <taxon>Burkholderiales</taxon>
        <taxon>Sphaerotilaceae</taxon>
        <taxon>Ideonella</taxon>
    </lineage>
</organism>
<reference evidence="4" key="1">
    <citation type="journal article" date="2019" name="Int. J. Syst. Evol. Microbiol.">
        <title>The Global Catalogue of Microorganisms (GCM) 10K type strain sequencing project: providing services to taxonomists for standard genome sequencing and annotation.</title>
        <authorList>
            <consortium name="The Broad Institute Genomics Platform"/>
            <consortium name="The Broad Institute Genome Sequencing Center for Infectious Disease"/>
            <person name="Wu L."/>
            <person name="Ma J."/>
        </authorList>
    </citation>
    <scope>NUCLEOTIDE SEQUENCE [LARGE SCALE GENOMIC DNA]</scope>
    <source>
        <strain evidence="4">JCM 15503</strain>
    </source>
</reference>
<evidence type="ECO:0000259" key="2">
    <source>
        <dbReference type="Pfam" id="PF07995"/>
    </source>
</evidence>
<dbReference type="RefSeq" id="WP_231012212.1">
    <property type="nucleotide sequence ID" value="NZ_BAAAEW010000033.1"/>
</dbReference>
<name>A0ABP3VPB3_9BURK</name>
<evidence type="ECO:0000313" key="3">
    <source>
        <dbReference type="EMBL" id="GAA0761690.1"/>
    </source>
</evidence>